<dbReference type="EMBL" id="AQOB01000004">
    <property type="protein sequence ID" value="EOQ38039.1"/>
    <property type="molecule type" value="Genomic_DNA"/>
</dbReference>
<dbReference type="PANTHER" id="PTHR30461:SF2">
    <property type="entry name" value="SERINE RECOMBINASE PINE-RELATED"/>
    <property type="match status" value="1"/>
</dbReference>
<organism evidence="5 6">
    <name type="scientific">Butyricicoccus pullicaecorum 1.2</name>
    <dbReference type="NCBI Taxonomy" id="1203606"/>
    <lineage>
        <taxon>Bacteria</taxon>
        <taxon>Bacillati</taxon>
        <taxon>Bacillota</taxon>
        <taxon>Clostridia</taxon>
        <taxon>Eubacteriales</taxon>
        <taxon>Butyricicoccaceae</taxon>
        <taxon>Butyricicoccus</taxon>
    </lineage>
</organism>
<evidence type="ECO:0000256" key="2">
    <source>
        <dbReference type="ARBA" id="ARBA00023172"/>
    </source>
</evidence>
<feature type="domain" description="Recombinase" evidence="4">
    <location>
        <begin position="1"/>
        <end position="130"/>
    </location>
</feature>
<feature type="coiled-coil region" evidence="3">
    <location>
        <begin position="230"/>
        <end position="299"/>
    </location>
</feature>
<dbReference type="HOGENOM" id="CLU_010686_18_2_9"/>
<proteinExistence type="predicted"/>
<keyword evidence="6" id="KW-1185">Reference proteome</keyword>
<reference evidence="5 6" key="1">
    <citation type="submission" date="2013-01" db="EMBL/GenBank/DDBJ databases">
        <title>The Genome Sequence of Butyricicoccus pullicaecorum 1.2.</title>
        <authorList>
            <consortium name="The Broad Institute Genome Sequencing Platform"/>
            <person name="Earl A."/>
            <person name="Ward D."/>
            <person name="Feldgarden M."/>
            <person name="Gevers D."/>
            <person name="Van Immerseel F."/>
            <person name="Eeckhaut V."/>
            <person name="Walker B."/>
            <person name="Young S.K."/>
            <person name="Zeng Q."/>
            <person name="Gargeya S."/>
            <person name="Fitzgerald M."/>
            <person name="Haas B."/>
            <person name="Abouelleil A."/>
            <person name="Alvarado L."/>
            <person name="Arachchi H.M."/>
            <person name="Berlin A.M."/>
            <person name="Chapman S.B."/>
            <person name="Dewar J."/>
            <person name="Goldberg J."/>
            <person name="Griggs A."/>
            <person name="Gujja S."/>
            <person name="Hansen M."/>
            <person name="Howarth C."/>
            <person name="Imamovic A."/>
            <person name="Larimer J."/>
            <person name="McCowan C."/>
            <person name="Murphy C."/>
            <person name="Neiman D."/>
            <person name="Pearson M."/>
            <person name="Priest M."/>
            <person name="Roberts A."/>
            <person name="Saif S."/>
            <person name="Shea T."/>
            <person name="Sisk P."/>
            <person name="Sykes S."/>
            <person name="Wortman J."/>
            <person name="Nusbaum C."/>
            <person name="Birren B."/>
        </authorList>
    </citation>
    <scope>NUCLEOTIDE SEQUENCE [LARGE SCALE GENOMIC DNA]</scope>
    <source>
        <strain evidence="5 6">1.2</strain>
    </source>
</reference>
<dbReference type="Pfam" id="PF14287">
    <property type="entry name" value="DUF4368"/>
    <property type="match status" value="1"/>
</dbReference>
<name>R8W025_9FIRM</name>
<protein>
    <recommendedName>
        <fullName evidence="4">Recombinase domain-containing protein</fullName>
    </recommendedName>
</protein>
<gene>
    <name evidence="5" type="ORF">HMPREF1526_01067</name>
</gene>
<dbReference type="Pfam" id="PF13408">
    <property type="entry name" value="Zn_ribbon_recom"/>
    <property type="match status" value="1"/>
</dbReference>
<dbReference type="InterPro" id="IPR050639">
    <property type="entry name" value="SSR_resolvase"/>
</dbReference>
<dbReference type="Proteomes" id="UP000013981">
    <property type="component" value="Unassembled WGS sequence"/>
</dbReference>
<dbReference type="Pfam" id="PF07508">
    <property type="entry name" value="Recombinase"/>
    <property type="match status" value="1"/>
</dbReference>
<sequence>MVDPEAAEVVKRIFAMTIEGYGPYQIASKLKSEKVLIPSAYLAQHGEGVNKNKTFKDVYGWGSSTICNILEKREYLGHTINFKTRKHFKDKKSHYVPEDEWTIFENTHEPIIDQQTFDLVQKIRGNVRRYPDGWGEAAPLTGLLYCADCGGKMYVHRTNNGKRISQYTCSQYSKVPVGKLCTTQHRINEDVVLSLVSEMLKAIAEYAKHDRAEFVRVVQEAQSSQQTAEVKKQRIRLATAKQRVSELEVLLCKIYEDNILGKLSDSRYATLDAQYEKEQSELTAEISALEKAVKSYEKHEKDADRFIALIDKYENFDKLTIAMLNEFIEKILVHERDRKGSIQTTQEVEIYFNFVGRFVPPAFGEVELTPEELEEIRKREERKDRLHQNYLKRKASGAQKRYEDKIKGRKKAEIEAKKAAIRAEDIAKGVFVPVSSLPQREPQKGAQIA</sequence>
<evidence type="ECO:0000313" key="5">
    <source>
        <dbReference type="EMBL" id="EOQ38039.1"/>
    </source>
</evidence>
<accession>R8W025</accession>
<evidence type="ECO:0000256" key="3">
    <source>
        <dbReference type="SAM" id="Coils"/>
    </source>
</evidence>
<keyword evidence="3" id="KW-0175">Coiled coil</keyword>
<dbReference type="InterPro" id="IPR025378">
    <property type="entry name" value="DUF4368"/>
</dbReference>
<dbReference type="PROSITE" id="PS51737">
    <property type="entry name" value="RECOMBINASE_DNA_BIND"/>
    <property type="match status" value="1"/>
</dbReference>
<dbReference type="eggNOG" id="COG1961">
    <property type="taxonomic scope" value="Bacteria"/>
</dbReference>
<dbReference type="GO" id="GO:0003677">
    <property type="term" value="F:DNA binding"/>
    <property type="evidence" value="ECO:0007669"/>
    <property type="project" value="UniProtKB-KW"/>
</dbReference>
<dbReference type="AlphaFoldDB" id="R8W025"/>
<evidence type="ECO:0000313" key="6">
    <source>
        <dbReference type="Proteomes" id="UP000013981"/>
    </source>
</evidence>
<keyword evidence="2" id="KW-0233">DNA recombination</keyword>
<dbReference type="PATRIC" id="fig|1203606.4.peg.1028"/>
<evidence type="ECO:0000256" key="1">
    <source>
        <dbReference type="ARBA" id="ARBA00023125"/>
    </source>
</evidence>
<dbReference type="InterPro" id="IPR025827">
    <property type="entry name" value="Zn_ribbon_recom_dom"/>
</dbReference>
<dbReference type="InterPro" id="IPR038109">
    <property type="entry name" value="DNA_bind_recomb_sf"/>
</dbReference>
<keyword evidence="1" id="KW-0238">DNA-binding</keyword>
<dbReference type="Gene3D" id="3.90.1750.20">
    <property type="entry name" value="Putative Large Serine Recombinase, Chain B, Domain 2"/>
    <property type="match status" value="1"/>
</dbReference>
<dbReference type="PANTHER" id="PTHR30461">
    <property type="entry name" value="DNA-INVERTASE FROM LAMBDOID PROPHAGE"/>
    <property type="match status" value="1"/>
</dbReference>
<evidence type="ECO:0000259" key="4">
    <source>
        <dbReference type="PROSITE" id="PS51737"/>
    </source>
</evidence>
<comment type="caution">
    <text evidence="5">The sequence shown here is derived from an EMBL/GenBank/DDBJ whole genome shotgun (WGS) entry which is preliminary data.</text>
</comment>
<dbReference type="InterPro" id="IPR011109">
    <property type="entry name" value="DNA_bind_recombinase_dom"/>
</dbReference>
<dbReference type="GO" id="GO:0000150">
    <property type="term" value="F:DNA strand exchange activity"/>
    <property type="evidence" value="ECO:0007669"/>
    <property type="project" value="InterPro"/>
</dbReference>